<dbReference type="Pfam" id="PF00144">
    <property type="entry name" value="Beta-lactamase"/>
    <property type="match status" value="1"/>
</dbReference>
<protein>
    <submittedName>
        <fullName evidence="3">Serine hydrolase</fullName>
    </submittedName>
</protein>
<name>A0A552UH42_9SPHN</name>
<dbReference type="PANTHER" id="PTHR43283:SF7">
    <property type="entry name" value="BETA-LACTAMASE-RELATED DOMAIN-CONTAINING PROTEIN"/>
    <property type="match status" value="1"/>
</dbReference>
<evidence type="ECO:0000313" key="3">
    <source>
        <dbReference type="EMBL" id="TRW17536.1"/>
    </source>
</evidence>
<gene>
    <name evidence="3" type="ORF">FMM06_05120</name>
</gene>
<evidence type="ECO:0000313" key="4">
    <source>
        <dbReference type="Proteomes" id="UP000317894"/>
    </source>
</evidence>
<evidence type="ECO:0000256" key="1">
    <source>
        <dbReference type="SAM" id="MobiDB-lite"/>
    </source>
</evidence>
<dbReference type="InterPro" id="IPR001466">
    <property type="entry name" value="Beta-lactam-related"/>
</dbReference>
<dbReference type="OrthoDB" id="9814204at2"/>
<dbReference type="PANTHER" id="PTHR43283">
    <property type="entry name" value="BETA-LACTAMASE-RELATED"/>
    <property type="match status" value="1"/>
</dbReference>
<reference evidence="3 4" key="1">
    <citation type="submission" date="2019-07" db="EMBL/GenBank/DDBJ databases">
        <title>Novel species isolated from glacier.</title>
        <authorList>
            <person name="Liu Q."/>
            <person name="Xin Y.-H."/>
        </authorList>
    </citation>
    <scope>NUCLEOTIDE SEQUENCE [LARGE SCALE GENOMIC DNA]</scope>
    <source>
        <strain evidence="3 4">LB1R16</strain>
    </source>
</reference>
<feature type="region of interest" description="Disordered" evidence="1">
    <location>
        <begin position="48"/>
        <end position="71"/>
    </location>
</feature>
<organism evidence="3 4">
    <name type="scientific">Glacieibacterium frigidum</name>
    <dbReference type="NCBI Taxonomy" id="2593303"/>
    <lineage>
        <taxon>Bacteria</taxon>
        <taxon>Pseudomonadati</taxon>
        <taxon>Pseudomonadota</taxon>
        <taxon>Alphaproteobacteria</taxon>
        <taxon>Sphingomonadales</taxon>
        <taxon>Sphingosinicellaceae</taxon>
        <taxon>Glacieibacterium</taxon>
    </lineage>
</organism>
<accession>A0A552UH42</accession>
<keyword evidence="4" id="KW-1185">Reference proteome</keyword>
<keyword evidence="3" id="KW-0378">Hydrolase</keyword>
<sequence length="422" mass="44359">MQRRRLGIDPRLGQPHDVVQCLCGAVPTVCIAVAHRRREPQARLPARRLGCLPGAPPPRARRDARLSDDRVTRPAGMTAANWRAHPYAPWAFRNVAAFLPVATVPAGRATPLPDGRPLDGVDLAGTHVDGLIVVHRGAVVQETYAEGMTAATRHLCFSVTKSLVGLLAELLIADGAIDPAATADTLVPELAGTAFGGATLRALLDMVDGVPFDETYADDSAQIHHYSKHFWGDGEGGVLAALQALPSAAPGAGFAYRTAVSDVVGLMLERSTNQPLEVLVARHIWGPAGAADDAHWVRDTGGRVIASAGFACTLRDLARVGVWLLGLGGPAAASIARGGDRAAFAASGQCTRPGYSYRSHWWIDHAAGAWNALGVFGQRLHVVPDADLVIARFGSHPVASNVGTDALHARAFAAVRAALEAQ</sequence>
<evidence type="ECO:0000259" key="2">
    <source>
        <dbReference type="Pfam" id="PF00144"/>
    </source>
</evidence>
<dbReference type="SUPFAM" id="SSF56601">
    <property type="entry name" value="beta-lactamase/transpeptidase-like"/>
    <property type="match status" value="1"/>
</dbReference>
<feature type="compositionally biased region" description="Basic and acidic residues" evidence="1">
    <location>
        <begin position="60"/>
        <end position="71"/>
    </location>
</feature>
<dbReference type="Proteomes" id="UP000317894">
    <property type="component" value="Unassembled WGS sequence"/>
</dbReference>
<proteinExistence type="predicted"/>
<dbReference type="GO" id="GO:0016787">
    <property type="term" value="F:hydrolase activity"/>
    <property type="evidence" value="ECO:0007669"/>
    <property type="project" value="UniProtKB-KW"/>
</dbReference>
<dbReference type="EMBL" id="VJWA01000001">
    <property type="protein sequence ID" value="TRW17536.1"/>
    <property type="molecule type" value="Genomic_DNA"/>
</dbReference>
<feature type="domain" description="Beta-lactamase-related" evidence="2">
    <location>
        <begin position="131"/>
        <end position="395"/>
    </location>
</feature>
<comment type="caution">
    <text evidence="3">The sequence shown here is derived from an EMBL/GenBank/DDBJ whole genome shotgun (WGS) entry which is preliminary data.</text>
</comment>
<dbReference type="AlphaFoldDB" id="A0A552UH42"/>
<dbReference type="Gene3D" id="3.40.710.10">
    <property type="entry name" value="DD-peptidase/beta-lactamase superfamily"/>
    <property type="match status" value="1"/>
</dbReference>
<dbReference type="InterPro" id="IPR050789">
    <property type="entry name" value="Diverse_Enzym_Activities"/>
</dbReference>
<dbReference type="InterPro" id="IPR012338">
    <property type="entry name" value="Beta-lactam/transpept-like"/>
</dbReference>